<keyword evidence="3" id="KW-1185">Reference proteome</keyword>
<accession>A0A4P9ZMD2</accession>
<evidence type="ECO:0000256" key="1">
    <source>
        <dbReference type="SAM" id="MobiDB-lite"/>
    </source>
</evidence>
<evidence type="ECO:0000313" key="3">
    <source>
        <dbReference type="Proteomes" id="UP000268162"/>
    </source>
</evidence>
<organism evidence="2 3">
    <name type="scientific">Dimargaris cristalligena</name>
    <dbReference type="NCBI Taxonomy" id="215637"/>
    <lineage>
        <taxon>Eukaryota</taxon>
        <taxon>Fungi</taxon>
        <taxon>Fungi incertae sedis</taxon>
        <taxon>Zoopagomycota</taxon>
        <taxon>Kickxellomycotina</taxon>
        <taxon>Dimargaritomycetes</taxon>
        <taxon>Dimargaritales</taxon>
        <taxon>Dimargaritaceae</taxon>
        <taxon>Dimargaris</taxon>
    </lineage>
</organism>
<dbReference type="EMBL" id="ML003165">
    <property type="protein sequence ID" value="RKP34526.1"/>
    <property type="molecule type" value="Genomic_DNA"/>
</dbReference>
<feature type="region of interest" description="Disordered" evidence="1">
    <location>
        <begin position="102"/>
        <end position="146"/>
    </location>
</feature>
<feature type="compositionally biased region" description="Basic and acidic residues" evidence="1">
    <location>
        <begin position="105"/>
        <end position="115"/>
    </location>
</feature>
<dbReference type="AlphaFoldDB" id="A0A4P9ZMD2"/>
<dbReference type="Proteomes" id="UP000268162">
    <property type="component" value="Unassembled WGS sequence"/>
</dbReference>
<proteinExistence type="predicted"/>
<feature type="compositionally biased region" description="Polar residues" evidence="1">
    <location>
        <begin position="507"/>
        <end position="519"/>
    </location>
</feature>
<feature type="region of interest" description="Disordered" evidence="1">
    <location>
        <begin position="496"/>
        <end position="547"/>
    </location>
</feature>
<name>A0A4P9ZMD2_9FUNG</name>
<evidence type="ECO:0000313" key="2">
    <source>
        <dbReference type="EMBL" id="RKP34526.1"/>
    </source>
</evidence>
<reference evidence="3" key="1">
    <citation type="journal article" date="2018" name="Nat. Microbiol.">
        <title>Leveraging single-cell genomics to expand the fungal tree of life.</title>
        <authorList>
            <person name="Ahrendt S.R."/>
            <person name="Quandt C.A."/>
            <person name="Ciobanu D."/>
            <person name="Clum A."/>
            <person name="Salamov A."/>
            <person name="Andreopoulos B."/>
            <person name="Cheng J.F."/>
            <person name="Woyke T."/>
            <person name="Pelin A."/>
            <person name="Henrissat B."/>
            <person name="Reynolds N.K."/>
            <person name="Benny G.L."/>
            <person name="Smith M.E."/>
            <person name="James T.Y."/>
            <person name="Grigoriev I.V."/>
        </authorList>
    </citation>
    <scope>NUCLEOTIDE SEQUENCE [LARGE SCALE GENOMIC DNA]</scope>
    <source>
        <strain evidence="3">RSA 468</strain>
    </source>
</reference>
<sequence>MPASLDEELAPLDLAHVAPRAPAQPLQGLLGELPVVHDAHDMANSTPFPLQRVSSPTATGSAEMAHPGPLNLSFSNMWRELVIDSILAESCVRITSACPMKRQKRVEGSSSDHHLSSPATLQLESKGPVTHNNSESALRAPTEGSKPVSLFPISAPSILPNAVNDDDHHHHHQSLRLQSFCDPSDVVDMYELLGVPSPALCHEPSTLLASSSSPNELFALEGRRSVRQARRMSLPAAALDPLFETVAHVTKDEDDDHPSLNDSETMPRADYTTRKYPVGAISSSSAAKYAGGPPVTLADLPENELVYQDIVVDDDLTITLPSPIDTSFAHQAVTRGPASARPALSRDVKLRTKRQFSLPDRGTPFIIPILKHWGPSLDNSEDGHDLPSLVGDLEGETPTALQHCEIDDLPLIPNGFAQFRQPDGKEEGDEGSLDWRNRRILDWQREAQNQTTPQQYANHLVPTNKVGGPNPLDAYRVMVPDFRAIYKSRLEHNLNNSHRIGSGGSNGSPQYQSGPTTHGTPAHLRKGSYTHSGPKPNGGLISRVPAPAPPPPTLVFIGCQLEPGVRYGPTPQSPLVRTPAIPAGDHAPGALPFL</sequence>
<protein>
    <submittedName>
        <fullName evidence="2">Uncharacterized protein</fullName>
    </submittedName>
</protein>
<gene>
    <name evidence="2" type="ORF">BJ085DRAFT_33805</name>
</gene>